<evidence type="ECO:0000256" key="1">
    <source>
        <dbReference type="ARBA" id="ARBA00007240"/>
    </source>
</evidence>
<accession>A0A834YF59</accession>
<comment type="similarity">
    <text evidence="1">Belongs to the glycosyl hydrolases 36 family.</text>
</comment>
<gene>
    <name evidence="3" type="ORF">HHK36_026311</name>
</gene>
<dbReference type="PANTHER" id="PTHR31268:SF12">
    <property type="entry name" value="GALACTINOL--SUCROSE GALACTOSYLTRANSFERASE"/>
    <property type="match status" value="1"/>
</dbReference>
<evidence type="ECO:0000256" key="2">
    <source>
        <dbReference type="ARBA" id="ARBA00023277"/>
    </source>
</evidence>
<keyword evidence="2" id="KW-0119">Carbohydrate metabolism</keyword>
<evidence type="ECO:0000313" key="4">
    <source>
        <dbReference type="Proteomes" id="UP000655225"/>
    </source>
</evidence>
<dbReference type="InterPro" id="IPR017853">
    <property type="entry name" value="GH"/>
</dbReference>
<dbReference type="EMBL" id="JABCRI010000020">
    <property type="protein sequence ID" value="KAF8387657.1"/>
    <property type="molecule type" value="Genomic_DNA"/>
</dbReference>
<proteinExistence type="inferred from homology"/>
<dbReference type="AlphaFoldDB" id="A0A834YF59"/>
<name>A0A834YF59_TETSI</name>
<evidence type="ECO:0008006" key="5">
    <source>
        <dbReference type="Google" id="ProtNLM"/>
    </source>
</evidence>
<sequence length="372" mass="41999">MCPTTALVLFDPDRCRSYQVGLGDDQMYLDLTGSIPTFEYACEDHRGRVQLAKANYNGLSQSLKKNFGLIASMEQCNDFLFLATKQISIGDDFWFEDPIGDPMGKYWLQGVHMIHCSYNSIWQGQFLQPDWDMFQSDHLCAEFHAGSRAICGGPVYVSDKVGHHNFDLLRKLVLPDGTILRCQHYPLPTRDCVFENPLFDGKTTLKIWNLNKFAGVVGAFNCQGAGWYPEEHKCKAYPQCYKPMSGWVSPDDVEWEQKAPTAEFRGAEQFGIFTFSLIHKLNERTKFAPIGLENMFNSGGAIESLKYESNGGVACVRIKIKGAGKLLAYSIEKPKEIILNGKEDKFEWTDIGSLKFEVPWIGGELSDVLITY</sequence>
<organism evidence="3 4">
    <name type="scientific">Tetracentron sinense</name>
    <name type="common">Spur-leaf</name>
    <dbReference type="NCBI Taxonomy" id="13715"/>
    <lineage>
        <taxon>Eukaryota</taxon>
        <taxon>Viridiplantae</taxon>
        <taxon>Streptophyta</taxon>
        <taxon>Embryophyta</taxon>
        <taxon>Tracheophyta</taxon>
        <taxon>Spermatophyta</taxon>
        <taxon>Magnoliopsida</taxon>
        <taxon>Trochodendrales</taxon>
        <taxon>Trochodendraceae</taxon>
        <taxon>Tetracentron</taxon>
    </lineage>
</organism>
<dbReference type="SUPFAM" id="SSF51445">
    <property type="entry name" value="(Trans)glycosidases"/>
    <property type="match status" value="1"/>
</dbReference>
<protein>
    <recommendedName>
        <fullName evidence="5">Stachyose synthase</fullName>
    </recommendedName>
</protein>
<dbReference type="Proteomes" id="UP000655225">
    <property type="component" value="Unassembled WGS sequence"/>
</dbReference>
<dbReference type="InterPro" id="IPR008811">
    <property type="entry name" value="Glycosyl_hydrolases_36"/>
</dbReference>
<comment type="caution">
    <text evidence="3">The sequence shown here is derived from an EMBL/GenBank/DDBJ whole genome shotgun (WGS) entry which is preliminary data.</text>
</comment>
<keyword evidence="4" id="KW-1185">Reference proteome</keyword>
<dbReference type="Pfam" id="PF05691">
    <property type="entry name" value="Raffinose_syn"/>
    <property type="match status" value="2"/>
</dbReference>
<reference evidence="3 4" key="1">
    <citation type="submission" date="2020-04" db="EMBL/GenBank/DDBJ databases">
        <title>Plant Genome Project.</title>
        <authorList>
            <person name="Zhang R.-G."/>
        </authorList>
    </citation>
    <scope>NUCLEOTIDE SEQUENCE [LARGE SCALE GENOMIC DNA]</scope>
    <source>
        <strain evidence="3">YNK0</strain>
        <tissue evidence="3">Leaf</tissue>
    </source>
</reference>
<dbReference type="OrthoDB" id="4664297at2759"/>
<dbReference type="OMA" id="CKAYPQC"/>
<dbReference type="PANTHER" id="PTHR31268">
    <property type="match status" value="1"/>
</dbReference>
<evidence type="ECO:0000313" key="3">
    <source>
        <dbReference type="EMBL" id="KAF8387657.1"/>
    </source>
</evidence>